<keyword evidence="2" id="KW-1185">Reference proteome</keyword>
<sequence>MVNKLRVDSFDLADGLDDSHWNVKVFALHHIAAPRDDLIGSVVGMSKDQVNQHDLNVENDGKQGEELHDKLRLVLFDVVVEDDHQDFGRCLFTFKHCLELIGMVHKSQATQRIRILTLHSFIIKQHVSAVASKVNNNKVRNHQIGVKIIGQWLQMPIMKHGEASTEILNFNMNRGHYGRGCHVDVTNIMNTVVVVTIGDDSTWNRLIGNMLLDELLDKS</sequence>
<reference evidence="1" key="1">
    <citation type="submission" date="2024-03" db="EMBL/GenBank/DDBJ databases">
        <authorList>
            <consortium name="ELIXIR-Norway"/>
            <consortium name="Elixir Norway"/>
        </authorList>
    </citation>
    <scope>NUCLEOTIDE SEQUENCE</scope>
</reference>
<dbReference type="EMBL" id="OZ023712">
    <property type="protein sequence ID" value="CAK9860492.1"/>
    <property type="molecule type" value="Genomic_DNA"/>
</dbReference>
<evidence type="ECO:0000313" key="2">
    <source>
        <dbReference type="Proteomes" id="UP001497522"/>
    </source>
</evidence>
<name>A0ABP1ADG8_9BRYO</name>
<gene>
    <name evidence="1" type="ORF">CSSPJE1EN2_LOCUS3487</name>
</gene>
<organism evidence="1 2">
    <name type="scientific">Sphagnum jensenii</name>
    <dbReference type="NCBI Taxonomy" id="128206"/>
    <lineage>
        <taxon>Eukaryota</taxon>
        <taxon>Viridiplantae</taxon>
        <taxon>Streptophyta</taxon>
        <taxon>Embryophyta</taxon>
        <taxon>Bryophyta</taxon>
        <taxon>Sphagnophytina</taxon>
        <taxon>Sphagnopsida</taxon>
        <taxon>Sphagnales</taxon>
        <taxon>Sphagnaceae</taxon>
        <taxon>Sphagnum</taxon>
    </lineage>
</organism>
<accession>A0ABP1ADG8</accession>
<evidence type="ECO:0000313" key="1">
    <source>
        <dbReference type="EMBL" id="CAK9860492.1"/>
    </source>
</evidence>
<protein>
    <submittedName>
        <fullName evidence="1">Uncharacterized protein</fullName>
    </submittedName>
</protein>
<proteinExistence type="predicted"/>
<dbReference type="Proteomes" id="UP001497522">
    <property type="component" value="Chromosome 11"/>
</dbReference>